<evidence type="ECO:0000256" key="3">
    <source>
        <dbReference type="ARBA" id="ARBA00023180"/>
    </source>
</evidence>
<evidence type="ECO:0000256" key="2">
    <source>
        <dbReference type="ARBA" id="ARBA00022837"/>
    </source>
</evidence>
<dbReference type="AlphaFoldDB" id="X1T9N3"/>
<name>X1T9N3_9ZZZZ</name>
<organism evidence="4">
    <name type="scientific">marine sediment metagenome</name>
    <dbReference type="NCBI Taxonomy" id="412755"/>
    <lineage>
        <taxon>unclassified sequences</taxon>
        <taxon>metagenomes</taxon>
        <taxon>ecological metagenomes</taxon>
    </lineage>
</organism>
<dbReference type="InterPro" id="IPR047115">
    <property type="entry name" value="ARSB"/>
</dbReference>
<dbReference type="Gene3D" id="3.40.720.10">
    <property type="entry name" value="Alkaline Phosphatase, subunit A"/>
    <property type="match status" value="1"/>
</dbReference>
<dbReference type="GO" id="GO:0046872">
    <property type="term" value="F:metal ion binding"/>
    <property type="evidence" value="ECO:0007669"/>
    <property type="project" value="UniProtKB-KW"/>
</dbReference>
<dbReference type="PANTHER" id="PTHR10342:SF274">
    <property type="entry name" value="ARYLSULFATASE B"/>
    <property type="match status" value="1"/>
</dbReference>
<gene>
    <name evidence="4" type="ORF">S12H4_39539</name>
</gene>
<sequence>MSDLGTLNRREFMRIFAASAAGLGLGGCHGGITKGAAKQQNQPNIVFIIADDLGWGDIGYHGSEIQTPNLDR</sequence>
<comment type="caution">
    <text evidence="4">The sequence shown here is derived from an EMBL/GenBank/DDBJ whole genome shotgun (WGS) entry which is preliminary data.</text>
</comment>
<reference evidence="4" key="1">
    <citation type="journal article" date="2014" name="Front. Microbiol.">
        <title>High frequency of phylogenetically diverse reductive dehalogenase-homologous genes in deep subseafloor sedimentary metagenomes.</title>
        <authorList>
            <person name="Kawai M."/>
            <person name="Futagami T."/>
            <person name="Toyoda A."/>
            <person name="Takaki Y."/>
            <person name="Nishi S."/>
            <person name="Hori S."/>
            <person name="Arai W."/>
            <person name="Tsubouchi T."/>
            <person name="Morono Y."/>
            <person name="Uchiyama I."/>
            <person name="Ito T."/>
            <person name="Fujiyama A."/>
            <person name="Inagaki F."/>
            <person name="Takami H."/>
        </authorList>
    </citation>
    <scope>NUCLEOTIDE SEQUENCE</scope>
    <source>
        <strain evidence="4">Expedition CK06-06</strain>
    </source>
</reference>
<dbReference type="SUPFAM" id="SSF53649">
    <property type="entry name" value="Alkaline phosphatase-like"/>
    <property type="match status" value="1"/>
</dbReference>
<dbReference type="EMBL" id="BARW01023901">
    <property type="protein sequence ID" value="GAI88101.1"/>
    <property type="molecule type" value="Genomic_DNA"/>
</dbReference>
<protein>
    <submittedName>
        <fullName evidence="4">Uncharacterized protein</fullName>
    </submittedName>
</protein>
<dbReference type="InterPro" id="IPR017850">
    <property type="entry name" value="Alkaline_phosphatase_core_sf"/>
</dbReference>
<keyword evidence="1" id="KW-0479">Metal-binding</keyword>
<dbReference type="InterPro" id="IPR006311">
    <property type="entry name" value="TAT_signal"/>
</dbReference>
<keyword evidence="2" id="KW-0106">Calcium</keyword>
<evidence type="ECO:0000256" key="1">
    <source>
        <dbReference type="ARBA" id="ARBA00022723"/>
    </source>
</evidence>
<evidence type="ECO:0000313" key="4">
    <source>
        <dbReference type="EMBL" id="GAI88101.1"/>
    </source>
</evidence>
<keyword evidence="3" id="KW-0325">Glycoprotein</keyword>
<dbReference type="PANTHER" id="PTHR10342">
    <property type="entry name" value="ARYLSULFATASE"/>
    <property type="match status" value="1"/>
</dbReference>
<proteinExistence type="predicted"/>
<accession>X1T9N3</accession>
<feature type="non-terminal residue" evidence="4">
    <location>
        <position position="72"/>
    </location>
</feature>
<dbReference type="GO" id="GO:0008484">
    <property type="term" value="F:sulfuric ester hydrolase activity"/>
    <property type="evidence" value="ECO:0007669"/>
    <property type="project" value="InterPro"/>
</dbReference>
<dbReference type="PROSITE" id="PS51318">
    <property type="entry name" value="TAT"/>
    <property type="match status" value="1"/>
</dbReference>